<feature type="compositionally biased region" description="Low complexity" evidence="7">
    <location>
        <begin position="593"/>
        <end position="614"/>
    </location>
</feature>
<dbReference type="Proteomes" id="UP000053328">
    <property type="component" value="Unassembled WGS sequence"/>
</dbReference>
<evidence type="ECO:0000313" key="10">
    <source>
        <dbReference type="Proteomes" id="UP000053328"/>
    </source>
</evidence>
<feature type="compositionally biased region" description="Polar residues" evidence="7">
    <location>
        <begin position="739"/>
        <end position="757"/>
    </location>
</feature>
<dbReference type="GO" id="GO:0032259">
    <property type="term" value="P:methylation"/>
    <property type="evidence" value="ECO:0007669"/>
    <property type="project" value="UniProtKB-KW"/>
</dbReference>
<dbReference type="GO" id="GO:0042799">
    <property type="term" value="F:histone H4K20 methyltransferase activity"/>
    <property type="evidence" value="ECO:0007669"/>
    <property type="project" value="TreeGrafter"/>
</dbReference>
<dbReference type="EMBL" id="KN847496">
    <property type="protein sequence ID" value="KIW14909.1"/>
    <property type="molecule type" value="Genomic_DNA"/>
</dbReference>
<comment type="catalytic activity">
    <reaction evidence="6">
        <text>L-lysyl-[histone] + S-adenosyl-L-methionine = N(6)-methyl-L-lysyl-[histone] + S-adenosyl-L-homocysteine + H(+)</text>
        <dbReference type="Rhea" id="RHEA:10024"/>
        <dbReference type="Rhea" id="RHEA-COMP:9845"/>
        <dbReference type="Rhea" id="RHEA-COMP:9846"/>
        <dbReference type="ChEBI" id="CHEBI:15378"/>
        <dbReference type="ChEBI" id="CHEBI:29969"/>
        <dbReference type="ChEBI" id="CHEBI:57856"/>
        <dbReference type="ChEBI" id="CHEBI:59789"/>
        <dbReference type="ChEBI" id="CHEBI:61929"/>
    </reaction>
    <physiologicalReaction direction="left-to-right" evidence="6">
        <dbReference type="Rhea" id="RHEA:10025"/>
    </physiologicalReaction>
</comment>
<accession>A0A0D2BUI5</accession>
<dbReference type="PANTHER" id="PTHR46402:SF2">
    <property type="entry name" value="HISTONE-LYSINE N-TRIMETHYLTRANSFERASE SMYD5"/>
    <property type="match status" value="1"/>
</dbReference>
<dbReference type="HOGENOM" id="CLU_322111_0_0_1"/>
<feature type="compositionally biased region" description="Low complexity" evidence="7">
    <location>
        <begin position="698"/>
        <end position="707"/>
    </location>
</feature>
<evidence type="ECO:0000256" key="4">
    <source>
        <dbReference type="ARBA" id="ARBA00042380"/>
    </source>
</evidence>
<dbReference type="GO" id="GO:0045814">
    <property type="term" value="P:negative regulation of gene expression, epigenetic"/>
    <property type="evidence" value="ECO:0007669"/>
    <property type="project" value="TreeGrafter"/>
</dbReference>
<dbReference type="PANTHER" id="PTHR46402">
    <property type="entry name" value="SET AND MYND DOMAIN-CONTAINING PROTEIN 5"/>
    <property type="match status" value="1"/>
</dbReference>
<dbReference type="OrthoDB" id="4152592at2759"/>
<feature type="compositionally biased region" description="Basic and acidic residues" evidence="7">
    <location>
        <begin position="514"/>
        <end position="536"/>
    </location>
</feature>
<gene>
    <name evidence="9" type="ORF">PV08_07694</name>
</gene>
<protein>
    <recommendedName>
        <fullName evidence="5">Histone-lysine N-methyltransferase SET5</fullName>
    </recommendedName>
    <alternativeName>
        <fullName evidence="4">SET domain-containing protein 5</fullName>
    </alternativeName>
</protein>
<dbReference type="CDD" id="cd20071">
    <property type="entry name" value="SET_SMYD"/>
    <property type="match status" value="1"/>
</dbReference>
<evidence type="ECO:0000256" key="2">
    <source>
        <dbReference type="ARBA" id="ARBA00022679"/>
    </source>
</evidence>
<dbReference type="STRING" id="91928.A0A0D2BUI5"/>
<feature type="compositionally biased region" description="Basic and acidic residues" evidence="7">
    <location>
        <begin position="925"/>
        <end position="935"/>
    </location>
</feature>
<keyword evidence="1" id="KW-0489">Methyltransferase</keyword>
<sequence length="935" mass="105250">MTEPFRPRAIMREAPYLKQAGLFAPKDYKRGDLLFSDTAVVLGTDLDLDKRLMRQRDKMIPEEWDDLLERWLMAARQHIPTMRWFVEEGTMEGMNYPNPSDNILDREAYSTFVTDAEYLLLVGKEVDGHQWTWEEELELRHLRRVIEDSIPVTVDYLGGLSWAVSTLTGLINHACHPNAYMELIEEGTEGYGVATVTIKVFAVKDIKEGEEITRSYQGPRGCVAHCLDKLRHQRGFHCKCNSCERAKEDVGYRILRNDVYDLKTQLETQPPQMAGHRLRDVGLLLDGYSLLDISHEVEFRVYIEEAKTAALLGDTIRAHYFTTRQLHWLGHCAHRPMAMSAVRVLSNIQRNRRLDSAIDLGQSVWDYYEMSQENLEEVIFSMAPGRSSDTKYRLLQVVDGVVEEVPDETVNKMEAEKREMHERQLEERRLAEEKERQDLQHRVQAQTMTLEELTQSIEGAPQGPSKKKKKSKKKAKKGPDTTNEESEPLVDDTATTESLNQIPVGKSAVQNLDDSTKAIEKKDVNEHDQQKIKTDAKSSSPPTATPSPAEKANGLTGMSLDAGSGKSNHDEKSDLARVNKWTNTTERSMLTETNATPDPDLTTTPDTLTQTHTWTDTDEDSLTMPRYDQHTKTDTVDDVANDNSWTTVTTRKKTTEERGLPPRTSSNLQNKAIGPRQAPVTTSGRRQPQTLSNWQDQTTTTAVAATAVDHRTDQTSSSWQARIDDLLQGPSAPHRRRQGQTASSSQDETVTKSQQAPVTAANRLAKTEIPPGPFIGPKEDSTQAKPVLNKKRNDRRAKKALKQKVSKLEQEVEELKSRNQFLETVAGIVAEEDHIRTTQPFKSPFGAKDGTSKSEWLASKANKRSLANDPRDLGHLLAAKDGINAPLLGFVLKERRDSACGRVEGDKVFVERGRPRGHTVSNDGSKMDCLKEAEV</sequence>
<dbReference type="Pfam" id="PF00856">
    <property type="entry name" value="SET"/>
    <property type="match status" value="1"/>
</dbReference>
<dbReference type="SUPFAM" id="SSF82199">
    <property type="entry name" value="SET domain"/>
    <property type="match status" value="1"/>
</dbReference>
<name>A0A0D2BUI5_9EURO</name>
<keyword evidence="10" id="KW-1185">Reference proteome</keyword>
<proteinExistence type="predicted"/>
<feature type="region of interest" description="Disordered" evidence="7">
    <location>
        <begin position="913"/>
        <end position="935"/>
    </location>
</feature>
<feature type="compositionally biased region" description="Basic and acidic residues" evidence="7">
    <location>
        <begin position="567"/>
        <end position="577"/>
    </location>
</feature>
<feature type="compositionally biased region" description="Low complexity" evidence="7">
    <location>
        <begin position="537"/>
        <end position="552"/>
    </location>
</feature>
<evidence type="ECO:0000259" key="8">
    <source>
        <dbReference type="PROSITE" id="PS50280"/>
    </source>
</evidence>
<evidence type="ECO:0000256" key="6">
    <source>
        <dbReference type="ARBA" id="ARBA00048619"/>
    </source>
</evidence>
<dbReference type="PROSITE" id="PS50280">
    <property type="entry name" value="SET"/>
    <property type="match status" value="1"/>
</dbReference>
<dbReference type="VEuPathDB" id="FungiDB:PV08_07694"/>
<feature type="compositionally biased region" description="Polar residues" evidence="7">
    <location>
        <begin position="580"/>
        <end position="592"/>
    </location>
</feature>
<dbReference type="RefSeq" id="XP_016235125.1">
    <property type="nucleotide sequence ID" value="XM_016382023.1"/>
</dbReference>
<dbReference type="InterPro" id="IPR046341">
    <property type="entry name" value="SET_dom_sf"/>
</dbReference>
<evidence type="ECO:0000256" key="1">
    <source>
        <dbReference type="ARBA" id="ARBA00022603"/>
    </source>
</evidence>
<keyword evidence="3" id="KW-0949">S-adenosyl-L-methionine</keyword>
<reference evidence="9 10" key="1">
    <citation type="submission" date="2015-01" db="EMBL/GenBank/DDBJ databases">
        <title>The Genome Sequence of Exophiala spinifera CBS89968.</title>
        <authorList>
            <consortium name="The Broad Institute Genomics Platform"/>
            <person name="Cuomo C."/>
            <person name="de Hoog S."/>
            <person name="Gorbushina A."/>
            <person name="Stielow B."/>
            <person name="Teixiera M."/>
            <person name="Abouelleil A."/>
            <person name="Chapman S.B."/>
            <person name="Priest M."/>
            <person name="Young S.K."/>
            <person name="Wortman J."/>
            <person name="Nusbaum C."/>
            <person name="Birren B."/>
        </authorList>
    </citation>
    <scope>NUCLEOTIDE SEQUENCE [LARGE SCALE GENOMIC DNA]</scope>
    <source>
        <strain evidence="9 10">CBS 89968</strain>
    </source>
</reference>
<evidence type="ECO:0000256" key="7">
    <source>
        <dbReference type="SAM" id="MobiDB-lite"/>
    </source>
</evidence>
<dbReference type="Gene3D" id="2.170.270.10">
    <property type="entry name" value="SET domain"/>
    <property type="match status" value="1"/>
</dbReference>
<feature type="compositionally biased region" description="Basic residues" evidence="7">
    <location>
        <begin position="788"/>
        <end position="802"/>
    </location>
</feature>
<evidence type="ECO:0000256" key="3">
    <source>
        <dbReference type="ARBA" id="ARBA00022691"/>
    </source>
</evidence>
<feature type="domain" description="SET" evidence="8">
    <location>
        <begin position="3"/>
        <end position="217"/>
    </location>
</feature>
<keyword evidence="2" id="KW-0808">Transferase</keyword>
<dbReference type="InterPro" id="IPR001214">
    <property type="entry name" value="SET_dom"/>
</dbReference>
<feature type="compositionally biased region" description="Basic residues" evidence="7">
    <location>
        <begin position="465"/>
        <end position="476"/>
    </location>
</feature>
<feature type="region of interest" description="Disordered" evidence="7">
    <location>
        <begin position="452"/>
        <end position="802"/>
    </location>
</feature>
<dbReference type="AlphaFoldDB" id="A0A0D2BUI5"/>
<evidence type="ECO:0000313" key="9">
    <source>
        <dbReference type="EMBL" id="KIW14909.1"/>
    </source>
</evidence>
<dbReference type="GeneID" id="27334777"/>
<feature type="compositionally biased region" description="Polar residues" evidence="7">
    <location>
        <begin position="679"/>
        <end position="697"/>
    </location>
</feature>
<evidence type="ECO:0000256" key="5">
    <source>
        <dbReference type="ARBA" id="ARBA00044528"/>
    </source>
</evidence>
<organism evidence="9 10">
    <name type="scientific">Exophiala spinifera</name>
    <dbReference type="NCBI Taxonomy" id="91928"/>
    <lineage>
        <taxon>Eukaryota</taxon>
        <taxon>Fungi</taxon>
        <taxon>Dikarya</taxon>
        <taxon>Ascomycota</taxon>
        <taxon>Pezizomycotina</taxon>
        <taxon>Eurotiomycetes</taxon>
        <taxon>Chaetothyriomycetidae</taxon>
        <taxon>Chaetothyriales</taxon>
        <taxon>Herpotrichiellaceae</taxon>
        <taxon>Exophiala</taxon>
    </lineage>
</organism>